<keyword evidence="3" id="KW-1185">Reference proteome</keyword>
<protein>
    <submittedName>
        <fullName evidence="2">Uncharacterized protein</fullName>
    </submittedName>
</protein>
<proteinExistence type="predicted"/>
<feature type="region of interest" description="Disordered" evidence="1">
    <location>
        <begin position="1"/>
        <end position="39"/>
    </location>
</feature>
<organism evidence="2 3">
    <name type="scientific">Tetradesmus obliquus</name>
    <name type="common">Green alga</name>
    <name type="synonym">Acutodesmus obliquus</name>
    <dbReference type="NCBI Taxonomy" id="3088"/>
    <lineage>
        <taxon>Eukaryota</taxon>
        <taxon>Viridiplantae</taxon>
        <taxon>Chlorophyta</taxon>
        <taxon>core chlorophytes</taxon>
        <taxon>Chlorophyceae</taxon>
        <taxon>CS clade</taxon>
        <taxon>Sphaeropleales</taxon>
        <taxon>Scenedesmaceae</taxon>
        <taxon>Tetradesmus</taxon>
    </lineage>
</organism>
<name>A0ABY8U8G7_TETOB</name>
<accession>A0ABY8U8G7</accession>
<dbReference type="Proteomes" id="UP001244341">
    <property type="component" value="Chromosome 7b"/>
</dbReference>
<feature type="compositionally biased region" description="Low complexity" evidence="1">
    <location>
        <begin position="14"/>
        <end position="23"/>
    </location>
</feature>
<gene>
    <name evidence="2" type="ORF">OEZ85_013035</name>
</gene>
<evidence type="ECO:0000313" key="3">
    <source>
        <dbReference type="Proteomes" id="UP001244341"/>
    </source>
</evidence>
<feature type="compositionally biased region" description="Basic and acidic residues" evidence="1">
    <location>
        <begin position="1"/>
        <end position="13"/>
    </location>
</feature>
<evidence type="ECO:0000313" key="2">
    <source>
        <dbReference type="EMBL" id="WIA16336.1"/>
    </source>
</evidence>
<dbReference type="EMBL" id="CP126214">
    <property type="protein sequence ID" value="WIA16336.1"/>
    <property type="molecule type" value="Genomic_DNA"/>
</dbReference>
<evidence type="ECO:0000256" key="1">
    <source>
        <dbReference type="SAM" id="MobiDB-lite"/>
    </source>
</evidence>
<sequence length="371" mass="37099">MMRETRAAEDQEKQSVPPVQSPSASRSEEQTVHWPELRSWGETMSSDELFGASVGSLLLLNSDQVKEYTCSAQACSGPEAKQLSSTAAAWQGKGKRGRPSKAAAAAAAAAAGSMDDPALAAAAPVDGMMQGYGAFMGDGMSSMFAADAMNMADPAALAAQAVSGPASAPGFGAAKGLGSQGLDQQGLLLQNSLQMAGASLGMGADVYSSMGAAAAGGSGAAAAANLMRASTMPTGMQEGLMDAAQRAALGGGGEVSHPGSLPGAASGGLQGMLAAAGGSNTAAGNAAALQNMQRPQYMQTLEQQLALHGMTKKRLLELMKEDPMGLDVGDVDALLASMDAGLMSIQGLAGDVGMSATSQALQDVWSNCRAS</sequence>
<reference evidence="2 3" key="1">
    <citation type="submission" date="2023-05" db="EMBL/GenBank/DDBJ databases">
        <title>A 100% complete, gapless, phased diploid assembly of the Scenedesmus obliquus UTEX 3031 genome.</title>
        <authorList>
            <person name="Biondi T.C."/>
            <person name="Hanschen E.R."/>
            <person name="Kwon T."/>
            <person name="Eng W."/>
            <person name="Kruse C.P.S."/>
            <person name="Koehler S.I."/>
            <person name="Kunde Y."/>
            <person name="Gleasner C.D."/>
            <person name="You Mak K.T."/>
            <person name="Polle J."/>
            <person name="Hovde B.T."/>
            <person name="Starkenburg S.R."/>
        </authorList>
    </citation>
    <scope>NUCLEOTIDE SEQUENCE [LARGE SCALE GENOMIC DNA]</scope>
    <source>
        <strain evidence="2 3">DOE0152z</strain>
    </source>
</reference>